<dbReference type="KEGG" id="tab:CIG75_16195"/>
<name>A0A223D4I3_9BACL</name>
<dbReference type="RefSeq" id="WP_094237569.1">
    <property type="nucleotide sequence ID" value="NZ_CP022657.1"/>
</dbReference>
<evidence type="ECO:0000313" key="3">
    <source>
        <dbReference type="Proteomes" id="UP000214688"/>
    </source>
</evidence>
<protein>
    <submittedName>
        <fullName evidence="2">Uncharacterized protein</fullName>
    </submittedName>
</protein>
<keyword evidence="1" id="KW-1133">Transmembrane helix</keyword>
<feature type="transmembrane region" description="Helical" evidence="1">
    <location>
        <begin position="35"/>
        <end position="52"/>
    </location>
</feature>
<dbReference type="AlphaFoldDB" id="A0A223D4I3"/>
<reference evidence="2 3" key="1">
    <citation type="journal article" date="2015" name="Int. J. Syst. Evol. Microbiol.">
        <title>Tumebacillus algifaecis sp. nov., isolated from decomposing algal scum.</title>
        <authorList>
            <person name="Wu Y.F."/>
            <person name="Zhang B."/>
            <person name="Xing P."/>
            <person name="Wu Q.L."/>
            <person name="Liu S.J."/>
        </authorList>
    </citation>
    <scope>NUCLEOTIDE SEQUENCE [LARGE SCALE GENOMIC DNA]</scope>
    <source>
        <strain evidence="2 3">THMBR28</strain>
    </source>
</reference>
<evidence type="ECO:0000256" key="1">
    <source>
        <dbReference type="SAM" id="Phobius"/>
    </source>
</evidence>
<dbReference type="OrthoDB" id="9853129at2"/>
<keyword evidence="1" id="KW-0812">Transmembrane</keyword>
<keyword evidence="3" id="KW-1185">Reference proteome</keyword>
<dbReference type="Proteomes" id="UP000214688">
    <property type="component" value="Chromosome"/>
</dbReference>
<feature type="transmembrane region" description="Helical" evidence="1">
    <location>
        <begin position="6"/>
        <end position="23"/>
    </location>
</feature>
<proteinExistence type="predicted"/>
<evidence type="ECO:0000313" key="2">
    <source>
        <dbReference type="EMBL" id="ASS76336.1"/>
    </source>
</evidence>
<gene>
    <name evidence="2" type="ORF">CIG75_16195</name>
</gene>
<accession>A0A223D4I3</accession>
<keyword evidence="1" id="KW-0472">Membrane</keyword>
<sequence length="374" mass="41131">MFITYALSIGCAVAMLGLFIEWAGQRNWSKRRKMWGSLILTIGAMGIGPITAQLAGPLPIAAACCCMTLALSLRGYHTAPTERSLQEVSGEPSTTQTIPVAEQTFTSSEPIFGQAEAFEEAPQVQADVFVHVEEEAPQVQADVFVHVEEETPQVQADALVHEEEEAPQVQADALVHEEEETPQVQADALVHEEEETPQVQADALVHEEEEAPQVQADALVHEEEETPQVQVNVLVNEEEKTPQVQADALVHEEEEAPQVQVNVLVHEEEETPLVQADVLVHDEETPQMQTDVAEQKALERPPLADEELSAWLNLQIATGYEAKGNAQWERAVTAFDAAVAVCTDQELKDMLKEELQACLAQLPESMKDKLQEAS</sequence>
<organism evidence="2 3">
    <name type="scientific">Tumebacillus algifaecis</name>
    <dbReference type="NCBI Taxonomy" id="1214604"/>
    <lineage>
        <taxon>Bacteria</taxon>
        <taxon>Bacillati</taxon>
        <taxon>Bacillota</taxon>
        <taxon>Bacilli</taxon>
        <taxon>Bacillales</taxon>
        <taxon>Alicyclobacillaceae</taxon>
        <taxon>Tumebacillus</taxon>
    </lineage>
</organism>
<dbReference type="EMBL" id="CP022657">
    <property type="protein sequence ID" value="ASS76336.1"/>
    <property type="molecule type" value="Genomic_DNA"/>
</dbReference>